<evidence type="ECO:0000256" key="2">
    <source>
        <dbReference type="ARBA" id="ARBA00022842"/>
    </source>
</evidence>
<comment type="caution">
    <text evidence="3">The sequence shown here is derived from an EMBL/GenBank/DDBJ whole genome shotgun (WGS) entry which is preliminary data.</text>
</comment>
<dbReference type="InterPro" id="IPR036412">
    <property type="entry name" value="HAD-like_sf"/>
</dbReference>
<dbReference type="Gene3D" id="3.40.50.1000">
    <property type="entry name" value="HAD superfamily/HAD-like"/>
    <property type="match status" value="1"/>
</dbReference>
<dbReference type="PANTHER" id="PTHR43434">
    <property type="entry name" value="PHOSPHOGLYCOLATE PHOSPHATASE"/>
    <property type="match status" value="1"/>
</dbReference>
<keyword evidence="1 3" id="KW-0378">Hydrolase</keyword>
<dbReference type="SUPFAM" id="SSF56784">
    <property type="entry name" value="HAD-like"/>
    <property type="match status" value="1"/>
</dbReference>
<dbReference type="InterPro" id="IPR023214">
    <property type="entry name" value="HAD_sf"/>
</dbReference>
<evidence type="ECO:0000313" key="3">
    <source>
        <dbReference type="EMBL" id="ODG93083.1"/>
    </source>
</evidence>
<proteinExistence type="predicted"/>
<keyword evidence="2" id="KW-0460">Magnesium</keyword>
<name>A0ABX2ZTI9_9BACI</name>
<accession>A0ABX2ZTI9</accession>
<dbReference type="InterPro" id="IPR050155">
    <property type="entry name" value="HAD-like_hydrolase_sf"/>
</dbReference>
<organism evidence="3 4">
    <name type="scientific">Gottfriedia luciferensis</name>
    <dbReference type="NCBI Taxonomy" id="178774"/>
    <lineage>
        <taxon>Bacteria</taxon>
        <taxon>Bacillati</taxon>
        <taxon>Bacillota</taxon>
        <taxon>Bacilli</taxon>
        <taxon>Bacillales</taxon>
        <taxon>Bacillaceae</taxon>
        <taxon>Gottfriedia</taxon>
    </lineage>
</organism>
<protein>
    <submittedName>
        <fullName evidence="3">Hydrolase</fullName>
    </submittedName>
</protein>
<dbReference type="GO" id="GO:0016787">
    <property type="term" value="F:hydrolase activity"/>
    <property type="evidence" value="ECO:0007669"/>
    <property type="project" value="UniProtKB-KW"/>
</dbReference>
<dbReference type="Proteomes" id="UP000094580">
    <property type="component" value="Unassembled WGS sequence"/>
</dbReference>
<evidence type="ECO:0000256" key="1">
    <source>
        <dbReference type="ARBA" id="ARBA00022801"/>
    </source>
</evidence>
<dbReference type="PANTHER" id="PTHR43434:SF1">
    <property type="entry name" value="PHOSPHOGLYCOLATE PHOSPHATASE"/>
    <property type="match status" value="1"/>
</dbReference>
<keyword evidence="4" id="KW-1185">Reference proteome</keyword>
<dbReference type="Pfam" id="PF13419">
    <property type="entry name" value="HAD_2"/>
    <property type="match status" value="1"/>
</dbReference>
<reference evidence="3 4" key="1">
    <citation type="submission" date="2016-07" db="EMBL/GenBank/DDBJ databases">
        <authorList>
            <person name="Townsley L."/>
            <person name="Shank E.A."/>
        </authorList>
    </citation>
    <scope>NUCLEOTIDE SEQUENCE [LARGE SCALE GENOMIC DNA]</scope>
    <source>
        <strain evidence="3 4">CH01</strain>
    </source>
</reference>
<evidence type="ECO:0000313" key="4">
    <source>
        <dbReference type="Proteomes" id="UP000094580"/>
    </source>
</evidence>
<sequence>MSTPGIHYPSFVEAIKKLRPNDEPITFEEFVGYCFEPGFHSLCTDIMKFNEAEMIVQQEIWQSYTSSSIPDFYEKFPETIKGFKDRGGIITVVSHSERSRIERDYLQHCGFIPDAVFGWELPEHQRKPFPYPIKEILRRFNLKESDALMLDDLKPGLEMAKSCHVDFAAAGWSHAIPEIKQQMKNESKFYFETIDEFSKFLLG</sequence>
<dbReference type="InterPro" id="IPR041492">
    <property type="entry name" value="HAD_2"/>
</dbReference>
<gene>
    <name evidence="3" type="ORF">BED47_16350</name>
</gene>
<dbReference type="EMBL" id="MDKC01000003">
    <property type="protein sequence ID" value="ODG93083.1"/>
    <property type="molecule type" value="Genomic_DNA"/>
</dbReference>